<proteinExistence type="inferred from homology"/>
<keyword evidence="5" id="KW-0175">Coiled coil</keyword>
<accession>A0A1F6FH72</accession>
<dbReference type="InterPro" id="IPR042175">
    <property type="entry name" value="Cell/Rod_MreC_2"/>
</dbReference>
<evidence type="ECO:0000256" key="6">
    <source>
        <dbReference type="SAM" id="Phobius"/>
    </source>
</evidence>
<name>A0A1F6FH72_9BACT</name>
<keyword evidence="6" id="KW-1133">Transmembrane helix</keyword>
<evidence type="ECO:0000256" key="2">
    <source>
        <dbReference type="ARBA" id="ARBA00013855"/>
    </source>
</evidence>
<comment type="similarity">
    <text evidence="1">Belongs to the MreC family.</text>
</comment>
<feature type="coiled-coil region" evidence="5">
    <location>
        <begin position="59"/>
        <end position="86"/>
    </location>
</feature>
<keyword evidence="6" id="KW-0472">Membrane</keyword>
<dbReference type="InterPro" id="IPR055342">
    <property type="entry name" value="MreC_beta-barrel_core"/>
</dbReference>
<dbReference type="InterPro" id="IPR007221">
    <property type="entry name" value="MreC"/>
</dbReference>
<evidence type="ECO:0000256" key="5">
    <source>
        <dbReference type="SAM" id="Coils"/>
    </source>
</evidence>
<dbReference type="Gene3D" id="2.40.10.340">
    <property type="entry name" value="Rod shape-determining protein MreC, domain 1"/>
    <property type="match status" value="1"/>
</dbReference>
<sequence length="318" mass="34599">MKASYRHNSRKPSRRWLGIALVTILLGILFPWLISKISAVVLYPFHATSTWIKTSDSVLPLYLRSKSELQAEVERLQTELATGAAAQTSFSRLLQENMQLRSMARAGGEEQRLVARVLARPDYLAYDLLQIDKGTSDGVVVGAPVYTGVDSIVGLVVHATTEYAFVDLFTSPGFESTAYIFGPNVFAPIEGIGGGVARVKLPQGVFITEGQLVILPGVSSGVYGEIVSVQNEPTQPEQYGYISPPLAMNNLLYVSVGLNSIESRPVEEINETVRAMLRDSLRLSTTTMSTFASSSQIFIEEAATTSTTTAEEGLIQIE</sequence>
<evidence type="ECO:0000313" key="8">
    <source>
        <dbReference type="EMBL" id="OGG85200.1"/>
    </source>
</evidence>
<feature type="domain" description="Rod shape-determining protein MreC beta-barrel core" evidence="7">
    <location>
        <begin position="125"/>
        <end position="256"/>
    </location>
</feature>
<protein>
    <recommendedName>
        <fullName evidence="2">Cell shape-determining protein MreC</fullName>
    </recommendedName>
    <alternativeName>
        <fullName evidence="4">Cell shape protein MreC</fullName>
    </alternativeName>
</protein>
<dbReference type="Pfam" id="PF04085">
    <property type="entry name" value="MreC"/>
    <property type="match status" value="1"/>
</dbReference>
<dbReference type="PANTHER" id="PTHR34138">
    <property type="entry name" value="CELL SHAPE-DETERMINING PROTEIN MREC"/>
    <property type="match status" value="1"/>
</dbReference>
<dbReference type="GO" id="GO:0005886">
    <property type="term" value="C:plasma membrane"/>
    <property type="evidence" value="ECO:0007669"/>
    <property type="project" value="TreeGrafter"/>
</dbReference>
<evidence type="ECO:0000259" key="7">
    <source>
        <dbReference type="Pfam" id="PF04085"/>
    </source>
</evidence>
<comment type="caution">
    <text evidence="8">The sequence shown here is derived from an EMBL/GenBank/DDBJ whole genome shotgun (WGS) entry which is preliminary data.</text>
</comment>
<reference evidence="8 9" key="1">
    <citation type="journal article" date="2016" name="Nat. Commun.">
        <title>Thousands of microbial genomes shed light on interconnected biogeochemical processes in an aquifer system.</title>
        <authorList>
            <person name="Anantharaman K."/>
            <person name="Brown C.T."/>
            <person name="Hug L.A."/>
            <person name="Sharon I."/>
            <person name="Castelle C.J."/>
            <person name="Probst A.J."/>
            <person name="Thomas B.C."/>
            <person name="Singh A."/>
            <person name="Wilkins M.J."/>
            <person name="Karaoz U."/>
            <person name="Brodie E.L."/>
            <person name="Williams K.H."/>
            <person name="Hubbard S.S."/>
            <person name="Banfield J.F."/>
        </authorList>
    </citation>
    <scope>NUCLEOTIDE SEQUENCE [LARGE SCALE GENOMIC DNA]</scope>
</reference>
<dbReference type="EMBL" id="MFMM01000001">
    <property type="protein sequence ID" value="OGG85200.1"/>
    <property type="molecule type" value="Genomic_DNA"/>
</dbReference>
<organism evidence="8 9">
    <name type="scientific">Candidatus Kaiserbacteria bacterium RIFCSPLOWO2_12_FULL_45_26</name>
    <dbReference type="NCBI Taxonomy" id="1798525"/>
    <lineage>
        <taxon>Bacteria</taxon>
        <taxon>Candidatus Kaiseribacteriota</taxon>
    </lineage>
</organism>
<dbReference type="AlphaFoldDB" id="A0A1F6FH72"/>
<dbReference type="Gene3D" id="2.40.10.350">
    <property type="entry name" value="Rod shape-determining protein MreC, domain 2"/>
    <property type="match status" value="1"/>
</dbReference>
<evidence type="ECO:0000313" key="9">
    <source>
        <dbReference type="Proteomes" id="UP000177325"/>
    </source>
</evidence>
<dbReference type="InterPro" id="IPR042177">
    <property type="entry name" value="Cell/Rod_1"/>
</dbReference>
<keyword evidence="3" id="KW-0133">Cell shape</keyword>
<evidence type="ECO:0000256" key="1">
    <source>
        <dbReference type="ARBA" id="ARBA00009369"/>
    </source>
</evidence>
<dbReference type="PANTHER" id="PTHR34138:SF1">
    <property type="entry name" value="CELL SHAPE-DETERMINING PROTEIN MREC"/>
    <property type="match status" value="1"/>
</dbReference>
<keyword evidence="6" id="KW-0812">Transmembrane</keyword>
<dbReference type="Proteomes" id="UP000177325">
    <property type="component" value="Unassembled WGS sequence"/>
</dbReference>
<evidence type="ECO:0000256" key="3">
    <source>
        <dbReference type="ARBA" id="ARBA00022960"/>
    </source>
</evidence>
<dbReference type="STRING" id="1798525.A3G90_04045"/>
<gene>
    <name evidence="8" type="ORF">A3G90_04045</name>
</gene>
<feature type="transmembrane region" description="Helical" evidence="6">
    <location>
        <begin position="16"/>
        <end position="34"/>
    </location>
</feature>
<evidence type="ECO:0000256" key="4">
    <source>
        <dbReference type="ARBA" id="ARBA00032089"/>
    </source>
</evidence>
<dbReference type="GO" id="GO:0008360">
    <property type="term" value="P:regulation of cell shape"/>
    <property type="evidence" value="ECO:0007669"/>
    <property type="project" value="UniProtKB-KW"/>
</dbReference>